<feature type="domain" description="ER-bound oxygenase mpaB/mpaB'/Rubber oxygenase catalytic" evidence="1">
    <location>
        <begin position="143"/>
        <end position="280"/>
    </location>
</feature>
<dbReference type="Proteomes" id="UP000294927">
    <property type="component" value="Unassembled WGS sequence"/>
</dbReference>
<dbReference type="InterPro" id="IPR037473">
    <property type="entry name" value="Lcp-like"/>
</dbReference>
<name>A0A4R7UWY8_9PSEU</name>
<reference evidence="2 3" key="1">
    <citation type="submission" date="2019-03" db="EMBL/GenBank/DDBJ databases">
        <title>Genomic Encyclopedia of Archaeal and Bacterial Type Strains, Phase II (KMG-II): from individual species to whole genera.</title>
        <authorList>
            <person name="Goeker M."/>
        </authorList>
    </citation>
    <scope>NUCLEOTIDE SEQUENCE [LARGE SCALE GENOMIC DNA]</scope>
    <source>
        <strain evidence="2 3">DSM 45499</strain>
    </source>
</reference>
<accession>A0A4R7UWY8</accession>
<proteinExistence type="predicted"/>
<dbReference type="OrthoDB" id="7614910at2"/>
<dbReference type="Pfam" id="PF09995">
    <property type="entry name" value="MPAB_Lcp_cat"/>
    <property type="match status" value="1"/>
</dbReference>
<sequence>MTGTYPQRFRETEPVNRRIGRPLRRLIRLHDPDPALLDTIGRRLHARDEPGAALARAITSRNPDDPDKVSMAQFTQALTEGIERVPDAARPLRDFFSAVDTVPDWVDFDLVNDGGRVFRRFGRNAADVLLQLSLIGSYRFGGAADVLVQTGALTGSRTRRRLAETQHWATTISGHDAMRRTGAGFRLTVHVRLMHALVNYRFETRGEWDTGRWGLPINRSDLAATLGLFNAVPLLGVRLLGVRVTRAESRAVMHMWRYVGWLLGIDEDWLHHSERGQHRLNYHLLLTQSYGGPSGPPLARAAVDAQRSLHFRRFARQRGTYARERLLSMLGYFIGRKGVHDLELPYRLPWAIPPLLALNFLRYHVLGRSAAGRRYLERRGDRSFRRILHQYFGDDLPEVAELR</sequence>
<dbReference type="PANTHER" id="PTHR37539:SF1">
    <property type="entry name" value="ER-BOUND OXYGENASE MPAB_MPAB'_RUBBER OXYGENASE CATALYTIC DOMAIN-CONTAINING PROTEIN"/>
    <property type="match status" value="1"/>
</dbReference>
<evidence type="ECO:0000313" key="3">
    <source>
        <dbReference type="Proteomes" id="UP000294927"/>
    </source>
</evidence>
<comment type="caution">
    <text evidence="2">The sequence shown here is derived from an EMBL/GenBank/DDBJ whole genome shotgun (WGS) entry which is preliminary data.</text>
</comment>
<dbReference type="AlphaFoldDB" id="A0A4R7UWY8"/>
<evidence type="ECO:0000259" key="1">
    <source>
        <dbReference type="Pfam" id="PF09995"/>
    </source>
</evidence>
<protein>
    <submittedName>
        <fullName evidence="2">Uncharacterized protein DUF2236</fullName>
    </submittedName>
</protein>
<gene>
    <name evidence="2" type="ORF">CLV71_1208</name>
</gene>
<dbReference type="EMBL" id="SOCP01000020">
    <property type="protein sequence ID" value="TDV41318.1"/>
    <property type="molecule type" value="Genomic_DNA"/>
</dbReference>
<keyword evidence="3" id="KW-1185">Reference proteome</keyword>
<dbReference type="GO" id="GO:0016491">
    <property type="term" value="F:oxidoreductase activity"/>
    <property type="evidence" value="ECO:0007669"/>
    <property type="project" value="InterPro"/>
</dbReference>
<dbReference type="RefSeq" id="WP_133907695.1">
    <property type="nucleotide sequence ID" value="NZ_SOCP01000020.1"/>
</dbReference>
<evidence type="ECO:0000313" key="2">
    <source>
        <dbReference type="EMBL" id="TDV41318.1"/>
    </source>
</evidence>
<dbReference type="PANTHER" id="PTHR37539">
    <property type="entry name" value="SECRETED PROTEIN-RELATED"/>
    <property type="match status" value="1"/>
</dbReference>
<dbReference type="InterPro" id="IPR018713">
    <property type="entry name" value="MPAB/Lcp_cat_dom"/>
</dbReference>
<organism evidence="2 3">
    <name type="scientific">Actinophytocola oryzae</name>
    <dbReference type="NCBI Taxonomy" id="502181"/>
    <lineage>
        <taxon>Bacteria</taxon>
        <taxon>Bacillati</taxon>
        <taxon>Actinomycetota</taxon>
        <taxon>Actinomycetes</taxon>
        <taxon>Pseudonocardiales</taxon>
        <taxon>Pseudonocardiaceae</taxon>
    </lineage>
</organism>